<comment type="subcellular location">
    <subcellularLocation>
        <location evidence="1">Secreted</location>
    </subcellularLocation>
</comment>
<dbReference type="Proteomes" id="UP000432715">
    <property type="component" value="Unassembled WGS sequence"/>
</dbReference>
<evidence type="ECO:0000313" key="4">
    <source>
        <dbReference type="Proteomes" id="UP000432715"/>
    </source>
</evidence>
<reference evidence="3 4" key="1">
    <citation type="submission" date="2019-10" db="EMBL/GenBank/DDBJ databases">
        <title>Alkaliphilus serpentinus sp. nov. and Alkaliphilus pronyensis sp. nov., two novel anaerobic alkaliphilic species isolated from the serpentinized-hosted hydrothermal field of the Prony Bay (New Caledonia).</title>
        <authorList>
            <person name="Postec A."/>
        </authorList>
    </citation>
    <scope>NUCLEOTIDE SEQUENCE [LARGE SCALE GENOMIC DNA]</scope>
    <source>
        <strain evidence="3 4">LacV</strain>
    </source>
</reference>
<dbReference type="GO" id="GO:0050482">
    <property type="term" value="P:arachidonate secretion"/>
    <property type="evidence" value="ECO:0007669"/>
    <property type="project" value="InterPro"/>
</dbReference>
<name>A0A6I0FU13_9FIRM</name>
<organism evidence="3 4">
    <name type="scientific">Alkaliphilus pronyensis</name>
    <dbReference type="NCBI Taxonomy" id="1482732"/>
    <lineage>
        <taxon>Bacteria</taxon>
        <taxon>Bacillati</taxon>
        <taxon>Bacillota</taxon>
        <taxon>Clostridia</taxon>
        <taxon>Peptostreptococcales</taxon>
        <taxon>Natronincolaceae</taxon>
        <taxon>Alkaliphilus</taxon>
    </lineage>
</organism>
<evidence type="ECO:0000313" key="3">
    <source>
        <dbReference type="EMBL" id="KAB3539714.1"/>
    </source>
</evidence>
<evidence type="ECO:0008006" key="5">
    <source>
        <dbReference type="Google" id="ProtNLM"/>
    </source>
</evidence>
<evidence type="ECO:0000256" key="1">
    <source>
        <dbReference type="ARBA" id="ARBA00004613"/>
    </source>
</evidence>
<dbReference type="AlphaFoldDB" id="A0A6I0FU13"/>
<dbReference type="SUPFAM" id="SSF48619">
    <property type="entry name" value="Phospholipase A2, PLA2"/>
    <property type="match status" value="1"/>
</dbReference>
<dbReference type="InterPro" id="IPR033113">
    <property type="entry name" value="PLA2_histidine"/>
</dbReference>
<evidence type="ECO:0000256" key="2">
    <source>
        <dbReference type="ARBA" id="ARBA00022525"/>
    </source>
</evidence>
<proteinExistence type="predicted"/>
<sequence length="223" mass="25944">MKKACLEKKKQLIKKSNEDREYKQLLHSLIKEKSLKLNDTSLEAFAHSKGDFFTEILKMDISEEIKVYFIMSPRGTHSFASEVTTLKDKVFVKGFKMVSNEMTLDYEFEFDSAEYDEIISDLNKKQEYISEEEQEEKNIEATGLLPCIYGNWCGPMCSGPDAPISAVDRCCMHHDQCYGEQGYFNCDCDREIIICLLPYYYMGSEWAILITEYFLLQYNINCS</sequence>
<comment type="caution">
    <text evidence="3">The sequence shown here is derived from an EMBL/GenBank/DDBJ whole genome shotgun (WGS) entry which is preliminary data.</text>
</comment>
<dbReference type="GO" id="GO:0004623">
    <property type="term" value="F:phospholipase A2 activity"/>
    <property type="evidence" value="ECO:0007669"/>
    <property type="project" value="InterPro"/>
</dbReference>
<dbReference type="GO" id="GO:0006644">
    <property type="term" value="P:phospholipid metabolic process"/>
    <property type="evidence" value="ECO:0007669"/>
    <property type="project" value="InterPro"/>
</dbReference>
<dbReference type="GO" id="GO:0005576">
    <property type="term" value="C:extracellular region"/>
    <property type="evidence" value="ECO:0007669"/>
    <property type="project" value="UniProtKB-SubCell"/>
</dbReference>
<accession>A0A6I0FU13</accession>
<protein>
    <recommendedName>
        <fullName evidence="5">Phospholipase A2 domain-containing protein</fullName>
    </recommendedName>
</protein>
<dbReference type="Gene3D" id="1.20.90.10">
    <property type="entry name" value="Phospholipase A2 domain"/>
    <property type="match status" value="1"/>
</dbReference>
<keyword evidence="2" id="KW-0964">Secreted</keyword>
<keyword evidence="4" id="KW-1185">Reference proteome</keyword>
<dbReference type="PROSITE" id="PS00118">
    <property type="entry name" value="PA2_HIS"/>
    <property type="match status" value="1"/>
</dbReference>
<dbReference type="InterPro" id="IPR036444">
    <property type="entry name" value="PLipase_A2_dom_sf"/>
</dbReference>
<dbReference type="EMBL" id="WBZC01000002">
    <property type="protein sequence ID" value="KAB3539714.1"/>
    <property type="molecule type" value="Genomic_DNA"/>
</dbReference>
<dbReference type="RefSeq" id="WP_151859673.1">
    <property type="nucleotide sequence ID" value="NZ_WBZC01000002.1"/>
</dbReference>
<dbReference type="OrthoDB" id="5125543at2"/>
<gene>
    <name evidence="3" type="ORF">F8154_00755</name>
</gene>